<feature type="domain" description="MYND-type" evidence="6">
    <location>
        <begin position="1992"/>
        <end position="2028"/>
    </location>
</feature>
<evidence type="ECO:0000256" key="1">
    <source>
        <dbReference type="ARBA" id="ARBA00022723"/>
    </source>
</evidence>
<feature type="compositionally biased region" description="Basic and acidic residues" evidence="5">
    <location>
        <begin position="1166"/>
        <end position="1177"/>
    </location>
</feature>
<feature type="region of interest" description="Disordered" evidence="5">
    <location>
        <begin position="1003"/>
        <end position="1074"/>
    </location>
</feature>
<feature type="compositionally biased region" description="Polar residues" evidence="5">
    <location>
        <begin position="1131"/>
        <end position="1144"/>
    </location>
</feature>
<feature type="compositionally biased region" description="Polar residues" evidence="5">
    <location>
        <begin position="573"/>
        <end position="586"/>
    </location>
</feature>
<feature type="compositionally biased region" description="Pro residues" evidence="5">
    <location>
        <begin position="1793"/>
        <end position="1810"/>
    </location>
</feature>
<feature type="compositionally biased region" description="Basic and acidic residues" evidence="5">
    <location>
        <begin position="1632"/>
        <end position="1648"/>
    </location>
</feature>
<dbReference type="Gene3D" id="6.10.140.2220">
    <property type="match status" value="1"/>
</dbReference>
<reference evidence="7 8" key="2">
    <citation type="submission" date="2019-01" db="EMBL/GenBank/DDBJ databases">
        <title>The decoding of complex shrimp genome reveals the adaptation for benthos swimmer, frequently molting mechanism and breeding impact on genome.</title>
        <authorList>
            <person name="Sun Y."/>
            <person name="Gao Y."/>
            <person name="Yu Y."/>
        </authorList>
    </citation>
    <scope>NUCLEOTIDE SEQUENCE [LARGE SCALE GENOMIC DNA]</scope>
    <source>
        <tissue evidence="7">Muscle</tissue>
    </source>
</reference>
<keyword evidence="8" id="KW-1185">Reference proteome</keyword>
<feature type="compositionally biased region" description="Polar residues" evidence="5">
    <location>
        <begin position="251"/>
        <end position="260"/>
    </location>
</feature>
<sequence length="2030" mass="221510">MYTSNTDLSSSPLPPSPPRSHPPPALSLPPLLSQARCPPLPESLPSLPSLRLKTSLLPPGLPPHLGSRPSSPYSPRTLPSSPTSPASPPSHADSPPSPTASDYSPHLSRSPSPAPPEDRRTPDLYAEAVCAHETWPVTPADDLAGKPVLDAHSDPLRDTEAVTRDTQLSRTSCSPEAQSLGEILKDSQNEPSHLELFGEDSNDSVEVASDQLAVVNGRADTAGRKTPALQNDSRESLGFPTLDLEPLPNPDTDSSINISEASKMKKTKDVLEDTVSEDMAIQDKVTVIEGALENDHINDTQDDGSQTVDSAETEVEKKEDSGVKSDSPKVDVAELNACDDMEEQKDTDRLKDNAETKEDNSDPMTSEKSERKEEDTTVEDKNVNTEEMQDKNESQLTPEKTETAESESVLEKDTNETNSQATMYAPSLPQKIREPSLPQKSRDLTQPENLHEPSTPGKSGDPSPSPQKLQDPQTSPKDVSQEPNSHENTRGSYLRSRRESRMKNSKSDRDSDSCLWVSFGVDGPVPLPTSDMPSLEPFLSDADDSKTDDDKKEGNGEHEEIPKKEDKDKKVVTHNNECSQTASTPEETVDSPPANPLKQDFLTSIDRLVKKQTKFLEQESTHQEYPSSKVSEVSDDLTDKRDASNHTEDRRISRRNSRGSTWRKVRKSMDKRRKAYRRKKALALVNEQNQKAEENPACDPESESTNDKAEAQTPDSAEDENQKAEPNTEAKESQKYSDTSSLSEGGAGRATAIQEAQQRREVLHEEERGRRLAQEIKGFNWLEQKIKSRVLATSGSASNSTSSTSSSSSSASDPATPSTPTARRKPLFVTRSASLPAGKSSLPVASSSPPASSSAPRRKEVERRMSVCGPVGLRGHLQAAVPPLGPGSRVTAVPKRRMSPTEPTTSAPSQGSTPSTSEATPSPVPITNENVSVTSVYDNRSYLTPTGYYPTEPNRAVLYNRTDYTTATLYGLPIPSVPSLYYDHPPPASGTFYRDTTLSQTSNFYGSTTTTPPLMSSNQSVKSPNSPPPAPPGSSAQQVGSSSSGSKSSSGQVGLQRASSVTSNTSSSPATSPGLIFSHKHALLKRAISDMLRSDSENSEEPSKQEESTKYVNSAEPPEKQRTLSRHQDSEGQPNVESSITEINLASPKSDLSQSAHSKSVIKNAENIKKEKIKPEEPQGFISLISPKEGEESKEDVKPVVSEANNRELQMLQDLPETVRHKVMKSMSESGCKFDEMRVDTKPSDSVEEKYGRGDMQSSLLTALYEELMKTRQEVEKLRKVQELMLTEKEDKKDDSKEVMKEEKDSSTPEKKVEKRKYLELTKDGDASEESKPVLEPEVKVAKIGIRSDLSEDSAKKSQTPVSTSRNFASFTSPPPTVISSSPSEVVIHSSHARISSLVSNPTVTQAVPVPIPSSVITTFAQSGISLSSTSPNLCKISSQIEITSLPAPSTSPIVLQSSSLPRTSPVLPQTSPVLPRASPGLSRTSPPGSRTSPAIARISPSLPRISPSLSRTSPSLPRTSPSLPRASPSLPRTSPGLARTSPAASSVKERLPADLGANKLRALFGTNSEVEVMPITPGEKGGSYEPQQSGFLRLLDEPQQQQEPSLLLSAVRGHRREVEITASRDGTVFRQPHEDRRLHQPQHEVERKKTHYSTSDLPEFPPTTHKPPPPLKPVPSVLRRHSETHDPRDPMLHRLMYQNNHSSPATPTTSSLPIDHHTAASLYYAQPKSSPTQHPPLIQSGRRSSESSSDMAREHQHAIAMNMQQHIYRQQHLRPSPPLSLGPDKATIFPIPPPAPAVRPYRSPPPPPSTRSLEQYQSSMMDPASTEDLYRSNLQFFERIKQNIHQTCDANLSLQERGGFVGSERGIATHDRMQSPAGSVDKPPQPQTFVPRVLVRNSIPESSPRLPHIPPPYPGPSYVGHNPHLTGPLQPNHPAQYPNNMHHSSGTAIHQMAPAGLIPGMHQPSVIMTSPDNAVRSKNSGAGTVDKKQCLNNCPQQARFLCSGCKKAWYCSEKCQREHWAMHSQSCSP</sequence>
<feature type="compositionally biased region" description="Low complexity" evidence="5">
    <location>
        <begin position="840"/>
        <end position="855"/>
    </location>
</feature>
<dbReference type="EMBL" id="QCYY01002583">
    <property type="protein sequence ID" value="ROT69298.1"/>
    <property type="molecule type" value="Genomic_DNA"/>
</dbReference>
<feature type="compositionally biased region" description="Basic and acidic residues" evidence="5">
    <location>
        <begin position="496"/>
        <end position="512"/>
    </location>
</feature>
<dbReference type="GO" id="GO:0008270">
    <property type="term" value="F:zinc ion binding"/>
    <property type="evidence" value="ECO:0007669"/>
    <property type="project" value="UniProtKB-KW"/>
</dbReference>
<feature type="compositionally biased region" description="Basic and acidic residues" evidence="5">
    <location>
        <begin position="1284"/>
        <end position="1341"/>
    </location>
</feature>
<feature type="compositionally biased region" description="Polar residues" evidence="5">
    <location>
        <begin position="901"/>
        <end position="911"/>
    </location>
</feature>
<feature type="region of interest" description="Disordered" evidence="5">
    <location>
        <begin position="1629"/>
        <end position="1690"/>
    </location>
</feature>
<keyword evidence="1" id="KW-0479">Metal-binding</keyword>
<dbReference type="Pfam" id="PF01753">
    <property type="entry name" value="zf-MYND"/>
    <property type="match status" value="1"/>
</dbReference>
<keyword evidence="2 4" id="KW-0863">Zinc-finger</keyword>
<feature type="compositionally biased region" description="Low complexity" evidence="5">
    <location>
        <begin position="1483"/>
        <end position="1536"/>
    </location>
</feature>
<feature type="region of interest" description="Disordered" evidence="5">
    <location>
        <begin position="1793"/>
        <end position="1815"/>
    </location>
</feature>
<feature type="compositionally biased region" description="Basic and acidic residues" evidence="5">
    <location>
        <begin position="637"/>
        <end position="651"/>
    </location>
</feature>
<feature type="compositionally biased region" description="Polar residues" evidence="5">
    <location>
        <begin position="164"/>
        <end position="177"/>
    </location>
</feature>
<dbReference type="PROSITE" id="PS50865">
    <property type="entry name" value="ZF_MYND_2"/>
    <property type="match status" value="1"/>
</dbReference>
<feature type="compositionally biased region" description="Basic and acidic residues" evidence="5">
    <location>
        <begin position="344"/>
        <end position="415"/>
    </location>
</feature>
<evidence type="ECO:0000313" key="8">
    <source>
        <dbReference type="Proteomes" id="UP000283509"/>
    </source>
</evidence>
<dbReference type="InterPro" id="IPR002893">
    <property type="entry name" value="Znf_MYND"/>
</dbReference>
<gene>
    <name evidence="7" type="ORF">C7M84_012492</name>
</gene>
<feature type="compositionally biased region" description="Polar residues" evidence="5">
    <location>
        <begin position="1003"/>
        <end position="1019"/>
    </location>
</feature>
<feature type="region of interest" description="Disordered" evidence="5">
    <location>
        <begin position="1284"/>
        <end position="1382"/>
    </location>
</feature>
<feature type="compositionally biased region" description="Low complexity" evidence="5">
    <location>
        <begin position="1741"/>
        <end position="1750"/>
    </location>
</feature>
<feature type="region of interest" description="Disordered" evidence="5">
    <location>
        <begin position="791"/>
        <end position="864"/>
    </location>
</feature>
<feature type="compositionally biased region" description="Basic and acidic residues" evidence="5">
    <location>
        <begin position="720"/>
        <end position="735"/>
    </location>
</feature>
<dbReference type="Proteomes" id="UP000283509">
    <property type="component" value="Unassembled WGS sequence"/>
</dbReference>
<comment type="caution">
    <text evidence="7">The sequence shown here is derived from an EMBL/GenBank/DDBJ whole genome shotgun (WGS) entry which is preliminary data.</text>
</comment>
<keyword evidence="3" id="KW-0862">Zinc</keyword>
<feature type="region of interest" description="Disordered" evidence="5">
    <location>
        <begin position="876"/>
        <end position="932"/>
    </location>
</feature>
<feature type="compositionally biased region" description="Low complexity" evidence="5">
    <location>
        <begin position="792"/>
        <end position="821"/>
    </location>
</feature>
<evidence type="ECO:0000256" key="4">
    <source>
        <dbReference type="PROSITE-ProRule" id="PRU00134"/>
    </source>
</evidence>
<feature type="compositionally biased region" description="Polar residues" evidence="5">
    <location>
        <begin position="1357"/>
        <end position="1371"/>
    </location>
</feature>
<proteinExistence type="predicted"/>
<feature type="compositionally biased region" description="Basic and acidic residues" evidence="5">
    <location>
        <begin position="149"/>
        <end position="163"/>
    </location>
</feature>
<evidence type="ECO:0000256" key="3">
    <source>
        <dbReference type="ARBA" id="ARBA00022833"/>
    </source>
</evidence>
<accession>A0A423SZ62</accession>
<organism evidence="7 8">
    <name type="scientific">Penaeus vannamei</name>
    <name type="common">Whiteleg shrimp</name>
    <name type="synonym">Litopenaeus vannamei</name>
    <dbReference type="NCBI Taxonomy" id="6689"/>
    <lineage>
        <taxon>Eukaryota</taxon>
        <taxon>Metazoa</taxon>
        <taxon>Ecdysozoa</taxon>
        <taxon>Arthropoda</taxon>
        <taxon>Crustacea</taxon>
        <taxon>Multicrustacea</taxon>
        <taxon>Malacostraca</taxon>
        <taxon>Eumalacostraca</taxon>
        <taxon>Eucarida</taxon>
        <taxon>Decapoda</taxon>
        <taxon>Dendrobranchiata</taxon>
        <taxon>Penaeoidea</taxon>
        <taxon>Penaeidae</taxon>
        <taxon>Penaeus</taxon>
    </lineage>
</organism>
<feature type="compositionally biased region" description="Polar residues" evidence="5">
    <location>
        <begin position="1456"/>
        <end position="1473"/>
    </location>
</feature>
<feature type="compositionally biased region" description="Basic and acidic residues" evidence="5">
    <location>
        <begin position="1681"/>
        <end position="1690"/>
    </location>
</feature>
<feature type="compositionally biased region" description="Basic and acidic residues" evidence="5">
    <location>
        <begin position="1117"/>
        <end position="1130"/>
    </location>
</feature>
<dbReference type="OrthoDB" id="6377759at2759"/>
<feature type="compositionally biased region" description="Low complexity" evidence="5">
    <location>
        <begin position="912"/>
        <end position="921"/>
    </location>
</feature>
<feature type="region of interest" description="Disordered" evidence="5">
    <location>
        <begin position="292"/>
        <end position="601"/>
    </location>
</feature>
<feature type="compositionally biased region" description="Basic and acidic residues" evidence="5">
    <location>
        <begin position="1188"/>
        <end position="1198"/>
    </location>
</feature>
<reference evidence="7 8" key="1">
    <citation type="submission" date="2018-04" db="EMBL/GenBank/DDBJ databases">
        <authorList>
            <person name="Zhang X."/>
            <person name="Yuan J."/>
            <person name="Li F."/>
            <person name="Xiang J."/>
        </authorList>
    </citation>
    <scope>NUCLEOTIDE SEQUENCE [LARGE SCALE GENOMIC DNA]</scope>
    <source>
        <tissue evidence="7">Muscle</tissue>
    </source>
</reference>
<feature type="compositionally biased region" description="Basic and acidic residues" evidence="5">
    <location>
        <begin position="543"/>
        <end position="571"/>
    </location>
</feature>
<feature type="compositionally biased region" description="Pro residues" evidence="5">
    <location>
        <begin position="12"/>
        <end position="27"/>
    </location>
</feature>
<feature type="region of interest" description="Disordered" evidence="5">
    <location>
        <begin position="1456"/>
        <end position="1551"/>
    </location>
</feature>
<feature type="compositionally biased region" description="Basic and acidic residues" evidence="5">
    <location>
        <begin position="1093"/>
        <end position="1109"/>
    </location>
</feature>
<feature type="compositionally biased region" description="Polar residues" evidence="5">
    <location>
        <begin position="466"/>
        <end position="483"/>
    </location>
</feature>
<feature type="compositionally biased region" description="Pro residues" evidence="5">
    <location>
        <begin position="1660"/>
        <end position="1674"/>
    </location>
</feature>
<evidence type="ECO:0000256" key="2">
    <source>
        <dbReference type="ARBA" id="ARBA00022771"/>
    </source>
</evidence>
<name>A0A423SZ62_PENVA</name>
<feature type="compositionally biased region" description="Basic and acidic residues" evidence="5">
    <location>
        <begin position="314"/>
        <end position="332"/>
    </location>
</feature>
<feature type="region of interest" description="Disordered" evidence="5">
    <location>
        <begin position="1093"/>
        <end position="1227"/>
    </location>
</feature>
<feature type="compositionally biased region" description="Low complexity" evidence="5">
    <location>
        <begin position="1033"/>
        <end position="1073"/>
    </location>
</feature>
<evidence type="ECO:0000256" key="5">
    <source>
        <dbReference type="SAM" id="MobiDB-lite"/>
    </source>
</evidence>
<feature type="compositionally biased region" description="Low complexity" evidence="5">
    <location>
        <begin position="43"/>
        <end position="105"/>
    </location>
</feature>
<evidence type="ECO:0000259" key="6">
    <source>
        <dbReference type="PROSITE" id="PS50865"/>
    </source>
</evidence>
<dbReference type="SUPFAM" id="SSF144232">
    <property type="entry name" value="HIT/MYND zinc finger-like"/>
    <property type="match status" value="1"/>
</dbReference>
<feature type="region of interest" description="Disordered" evidence="5">
    <location>
        <begin position="1"/>
        <end position="177"/>
    </location>
</feature>
<feature type="region of interest" description="Disordered" evidence="5">
    <location>
        <begin position="1727"/>
        <end position="1754"/>
    </location>
</feature>
<evidence type="ECO:0000313" key="7">
    <source>
        <dbReference type="EMBL" id="ROT69298.1"/>
    </source>
</evidence>
<feature type="region of interest" description="Disordered" evidence="5">
    <location>
        <begin position="216"/>
        <end position="270"/>
    </location>
</feature>
<protein>
    <recommendedName>
        <fullName evidence="6">MYND-type domain-containing protein</fullName>
    </recommendedName>
</protein>
<feature type="region of interest" description="Disordered" evidence="5">
    <location>
        <begin position="1234"/>
        <end position="1253"/>
    </location>
</feature>
<feature type="compositionally biased region" description="Basic residues" evidence="5">
    <location>
        <begin position="652"/>
        <end position="681"/>
    </location>
</feature>
<feature type="region of interest" description="Disordered" evidence="5">
    <location>
        <begin position="615"/>
        <end position="768"/>
    </location>
</feature>
<feature type="compositionally biased region" description="Basic and acidic residues" evidence="5">
    <location>
        <begin position="440"/>
        <end position="451"/>
    </location>
</feature>
<feature type="compositionally biased region" description="Basic and acidic residues" evidence="5">
    <location>
        <begin position="757"/>
        <end position="768"/>
    </location>
</feature>